<dbReference type="EMBL" id="VOAH01000005">
    <property type="protein sequence ID" value="TVP40901.1"/>
    <property type="molecule type" value="Genomic_DNA"/>
</dbReference>
<proteinExistence type="predicted"/>
<sequence>MTRLFLLNVHILGIIITTKAENTSALYGHVSFLLLETGREISRVIVTLLMMLETMNNSADNCLDIRS</sequence>
<dbReference type="Proteomes" id="UP000315289">
    <property type="component" value="Unassembled WGS sequence"/>
</dbReference>
<organism evidence="1 2">
    <name type="scientific">Candidatus Nitrosocosmicus arcticus</name>
    <dbReference type="NCBI Taxonomy" id="2035267"/>
    <lineage>
        <taxon>Archaea</taxon>
        <taxon>Nitrososphaerota</taxon>
        <taxon>Nitrososphaeria</taxon>
        <taxon>Nitrososphaerales</taxon>
        <taxon>Nitrososphaeraceae</taxon>
        <taxon>Candidatus Nitrosocosmicus</taxon>
    </lineage>
</organism>
<protein>
    <submittedName>
        <fullName evidence="1">Uncharacterized protein</fullName>
    </submittedName>
</protein>
<comment type="caution">
    <text evidence="1">The sequence shown here is derived from an EMBL/GenBank/DDBJ whole genome shotgun (WGS) entry which is preliminary data.</text>
</comment>
<reference evidence="1 2" key="1">
    <citation type="journal article" date="2019" name="Front. Microbiol.">
        <title>Ammonia Oxidation by the Arctic Terrestrial Thaumarchaeote Candidatus Nitrosocosmicus arcticus Is Stimulated by Increasing Temperatures.</title>
        <authorList>
            <person name="Alves R.J.E."/>
            <person name="Kerou M."/>
            <person name="Zappe A."/>
            <person name="Bittner R."/>
            <person name="Abby S.S."/>
            <person name="Schmidt H.A."/>
            <person name="Pfeifer K."/>
            <person name="Schleper C."/>
        </authorList>
    </citation>
    <scope>NUCLEOTIDE SEQUENCE [LARGE SCALE GENOMIC DNA]</scope>
    <source>
        <strain evidence="1 2">Kfb</strain>
    </source>
</reference>
<dbReference type="RefSeq" id="WP_144729678.1">
    <property type="nucleotide sequence ID" value="NZ_ML675581.1"/>
</dbReference>
<keyword evidence="2" id="KW-1185">Reference proteome</keyword>
<dbReference type="AlphaFoldDB" id="A0A557SWE2"/>
<name>A0A557SWE2_9ARCH</name>
<gene>
    <name evidence="1" type="ORF">NARC_50082</name>
</gene>
<evidence type="ECO:0000313" key="2">
    <source>
        <dbReference type="Proteomes" id="UP000315289"/>
    </source>
</evidence>
<accession>A0A557SWE2</accession>
<evidence type="ECO:0000313" key="1">
    <source>
        <dbReference type="EMBL" id="TVP40901.1"/>
    </source>
</evidence>